<sequence length="51" mass="5789">MSSGQPLSVLLFAQKCEKRSDSETVFDYLFGEYASDFSWIDKVGNAYRKSS</sequence>
<dbReference type="EMBL" id="JX105396">
    <property type="protein sequence ID" value="AFU10418.1"/>
    <property type="molecule type" value="Genomic_DNA"/>
</dbReference>
<dbReference type="AlphaFoldDB" id="G8DTW6"/>
<accession>G8DTW6</accession>
<evidence type="ECO:0000313" key="6">
    <source>
        <dbReference type="EMBL" id="AFU10441.1"/>
    </source>
</evidence>
<reference evidence="2" key="1">
    <citation type="journal article" date="2011" name="FEMS Microbiol. Lett.">
        <title>Genetic analysis of the capsular polysaccharide synthesis locus in 15 Streptococcus suis serotypes.</title>
        <authorList>
            <person name="Wang K."/>
            <person name="Fan W."/>
            <person name="Cai L."/>
            <person name="Huang B."/>
            <person name="Lu C."/>
        </authorList>
    </citation>
    <scope>NUCLEOTIDE SEQUENCE</scope>
    <source>
        <strain evidence="1">11538</strain>
        <strain evidence="2">8074</strain>
        <strain evidence="3">89-2479</strain>
    </source>
</reference>
<proteinExistence type="predicted"/>
<name>G8DTW6_STRSU</name>
<dbReference type="EMBL" id="JF273655">
    <property type="protein sequence ID" value="AEH57604.1"/>
    <property type="molecule type" value="Genomic_DNA"/>
</dbReference>
<evidence type="ECO:0000313" key="3">
    <source>
        <dbReference type="EMBL" id="AEH57604.1"/>
    </source>
</evidence>
<evidence type="ECO:0000313" key="2">
    <source>
        <dbReference type="EMBL" id="AEH57467.1"/>
    </source>
</evidence>
<evidence type="ECO:0000313" key="1">
    <source>
        <dbReference type="EMBL" id="AEH57448.1"/>
    </source>
</evidence>
<evidence type="ECO:0000313" key="5">
    <source>
        <dbReference type="EMBL" id="AFU10418.1"/>
    </source>
</evidence>
<dbReference type="EMBL" id="JF273648">
    <property type="protein sequence ID" value="AEH57448.1"/>
    <property type="molecule type" value="Genomic_DNA"/>
</dbReference>
<dbReference type="EMBL" id="JF273649">
    <property type="protein sequence ID" value="AEH57467.1"/>
    <property type="molecule type" value="Genomic_DNA"/>
</dbReference>
<protein>
    <submittedName>
        <fullName evidence="2">Transposase</fullName>
    </submittedName>
</protein>
<dbReference type="EMBL" id="JX105395">
    <property type="protein sequence ID" value="AFU10392.1"/>
    <property type="molecule type" value="Genomic_DNA"/>
</dbReference>
<organism evidence="2">
    <name type="scientific">Streptococcus suis</name>
    <dbReference type="NCBI Taxonomy" id="1307"/>
    <lineage>
        <taxon>Bacteria</taxon>
        <taxon>Bacillati</taxon>
        <taxon>Bacillota</taxon>
        <taxon>Bacilli</taxon>
        <taxon>Lactobacillales</taxon>
        <taxon>Streptococcaceae</taxon>
        <taxon>Streptococcus</taxon>
    </lineage>
</organism>
<reference evidence="4" key="2">
    <citation type="journal article" date="2012" name="J. Clin. Microbiol.">
        <title>Development of Rapid Serotype-Specific PCR Assays for Eight Serotypes of Streptococcus suis.</title>
        <authorList>
            <person name="Wang K."/>
            <person name="Sun X."/>
            <person name="Lu C."/>
        </authorList>
    </citation>
    <scope>NUCLEOTIDE SEQUENCE</scope>
    <source>
        <strain evidence="5">HN144</strain>
        <strain evidence="6">HuN6</strain>
        <strain evidence="4">SS39</strain>
    </source>
</reference>
<dbReference type="EMBL" id="JX105397">
    <property type="protein sequence ID" value="AFU10441.1"/>
    <property type="molecule type" value="Genomic_DNA"/>
</dbReference>
<gene>
    <name evidence="2" type="primary">tnp2</name>
</gene>
<evidence type="ECO:0000313" key="4">
    <source>
        <dbReference type="EMBL" id="AFU10392.1"/>
    </source>
</evidence>